<dbReference type="Gene3D" id="2.40.420.20">
    <property type="match status" value="1"/>
</dbReference>
<dbReference type="SUPFAM" id="SSF111369">
    <property type="entry name" value="HlyD-like secretion proteins"/>
    <property type="match status" value="1"/>
</dbReference>
<name>A0A1S2VH14_9BACT</name>
<evidence type="ECO:0000256" key="1">
    <source>
        <dbReference type="ARBA" id="ARBA00009477"/>
    </source>
</evidence>
<dbReference type="InterPro" id="IPR006143">
    <property type="entry name" value="RND_pump_MFP"/>
</dbReference>
<dbReference type="PANTHER" id="PTHR30469">
    <property type="entry name" value="MULTIDRUG RESISTANCE PROTEIN MDTA"/>
    <property type="match status" value="1"/>
</dbReference>
<evidence type="ECO:0000259" key="3">
    <source>
        <dbReference type="Pfam" id="PF25917"/>
    </source>
</evidence>
<dbReference type="NCBIfam" id="TIGR01730">
    <property type="entry name" value="RND_mfp"/>
    <property type="match status" value="1"/>
</dbReference>
<feature type="region of interest" description="Disordered" evidence="2">
    <location>
        <begin position="29"/>
        <end position="50"/>
    </location>
</feature>
<dbReference type="Gene3D" id="2.40.50.100">
    <property type="match status" value="1"/>
</dbReference>
<dbReference type="OrthoDB" id="9806939at2"/>
<evidence type="ECO:0000256" key="2">
    <source>
        <dbReference type="SAM" id="MobiDB-lite"/>
    </source>
</evidence>
<sequence length="363" mass="39074">MRTFVILFLLIGALVLGKIFFFPKPEGKPKDGTGGGGSGKGGDKGKSAEKSPTIPVSIYLAKTEKFDNTLAVSGTVLPNEVVELKAEVSGRLMQLNGKEGTYVNKGELIAKINDDELKAQLVKLGYVEKRARDLEARQKRLLAIDGISREEYDIAESNVNTARADKDLLLTQLAKTEIRAPFSGKLGLRAISQGAYLSPGTLITTLVQTNPVKVDFAVPEKYAGQVRVGSMVRFTTEGVNAPMYARVAAVSPLIDEALRTLKIRAYAANPSGHLVPGMFVRVDLPLQGDNNSIQIPSQAIVPVLKGKKVYVVRNGKAQETFIKTGIRNDQQVQVTDGLTPGDSVITSSIMALKNGTSVKPKIQ</sequence>
<dbReference type="InterPro" id="IPR058625">
    <property type="entry name" value="MdtA-like_BSH"/>
</dbReference>
<dbReference type="GO" id="GO:0015562">
    <property type="term" value="F:efflux transmembrane transporter activity"/>
    <property type="evidence" value="ECO:0007669"/>
    <property type="project" value="TreeGrafter"/>
</dbReference>
<dbReference type="FunFam" id="2.40.30.170:FF:000010">
    <property type="entry name" value="Efflux RND transporter periplasmic adaptor subunit"/>
    <property type="match status" value="1"/>
</dbReference>
<evidence type="ECO:0000313" key="7">
    <source>
        <dbReference type="Proteomes" id="UP000181790"/>
    </source>
</evidence>
<dbReference type="EMBL" id="MORL01000011">
    <property type="protein sequence ID" value="OIN57525.1"/>
    <property type="molecule type" value="Genomic_DNA"/>
</dbReference>
<reference evidence="6 7" key="1">
    <citation type="submission" date="2016-10" db="EMBL/GenBank/DDBJ databases">
        <title>Arsenicibacter rosenii gen. nov., sp. nov., an efficient arsenic-methylating bacterium isolated from an arsenic-contaminated paddy soil.</title>
        <authorList>
            <person name="Huang K."/>
        </authorList>
    </citation>
    <scope>NUCLEOTIDE SEQUENCE [LARGE SCALE GENOMIC DNA]</scope>
    <source>
        <strain evidence="6 7">SM-1</strain>
    </source>
</reference>
<gene>
    <name evidence="6" type="ORF">BLX24_18720</name>
</gene>
<protein>
    <submittedName>
        <fullName evidence="6">Efflux transporter periplasmic adaptor subunit</fullName>
    </submittedName>
</protein>
<dbReference type="InterPro" id="IPR058792">
    <property type="entry name" value="Beta-barrel_RND_2"/>
</dbReference>
<evidence type="ECO:0000313" key="6">
    <source>
        <dbReference type="EMBL" id="OIN57525.1"/>
    </source>
</evidence>
<keyword evidence="7" id="KW-1185">Reference proteome</keyword>
<dbReference type="GO" id="GO:1990281">
    <property type="term" value="C:efflux pump complex"/>
    <property type="evidence" value="ECO:0007669"/>
    <property type="project" value="TreeGrafter"/>
</dbReference>
<comment type="similarity">
    <text evidence="1">Belongs to the membrane fusion protein (MFP) (TC 8.A.1) family.</text>
</comment>
<dbReference type="AlphaFoldDB" id="A0A1S2VH14"/>
<evidence type="ECO:0000259" key="5">
    <source>
        <dbReference type="Pfam" id="PF25989"/>
    </source>
</evidence>
<feature type="domain" description="YknX-like C-terminal permuted SH3-like" evidence="5">
    <location>
        <begin position="293"/>
        <end position="359"/>
    </location>
</feature>
<feature type="domain" description="Multidrug resistance protein MdtA-like barrel-sandwich hybrid" evidence="3">
    <location>
        <begin position="80"/>
        <end position="202"/>
    </location>
</feature>
<dbReference type="RefSeq" id="WP_071504728.1">
    <property type="nucleotide sequence ID" value="NZ_MORL01000011.1"/>
</dbReference>
<comment type="caution">
    <text evidence="6">The sequence shown here is derived from an EMBL/GenBank/DDBJ whole genome shotgun (WGS) entry which is preliminary data.</text>
</comment>
<accession>A0A1S2VH14</accession>
<evidence type="ECO:0000259" key="4">
    <source>
        <dbReference type="Pfam" id="PF25954"/>
    </source>
</evidence>
<dbReference type="PANTHER" id="PTHR30469:SF36">
    <property type="entry name" value="BLL3903 PROTEIN"/>
    <property type="match status" value="1"/>
</dbReference>
<dbReference type="InterPro" id="IPR058637">
    <property type="entry name" value="YknX-like_C"/>
</dbReference>
<dbReference type="Gene3D" id="2.40.30.170">
    <property type="match status" value="1"/>
</dbReference>
<proteinExistence type="inferred from homology"/>
<dbReference type="Proteomes" id="UP000181790">
    <property type="component" value="Unassembled WGS sequence"/>
</dbReference>
<dbReference type="Pfam" id="PF25989">
    <property type="entry name" value="YknX_C"/>
    <property type="match status" value="1"/>
</dbReference>
<organism evidence="6 7">
    <name type="scientific">Arsenicibacter rosenii</name>
    <dbReference type="NCBI Taxonomy" id="1750698"/>
    <lineage>
        <taxon>Bacteria</taxon>
        <taxon>Pseudomonadati</taxon>
        <taxon>Bacteroidota</taxon>
        <taxon>Cytophagia</taxon>
        <taxon>Cytophagales</taxon>
        <taxon>Spirosomataceae</taxon>
        <taxon>Arsenicibacter</taxon>
    </lineage>
</organism>
<dbReference type="Pfam" id="PF25917">
    <property type="entry name" value="BSH_RND"/>
    <property type="match status" value="1"/>
</dbReference>
<dbReference type="Gene3D" id="1.10.287.470">
    <property type="entry name" value="Helix hairpin bin"/>
    <property type="match status" value="1"/>
</dbReference>
<dbReference type="Pfam" id="PF25954">
    <property type="entry name" value="Beta-barrel_RND_2"/>
    <property type="match status" value="1"/>
</dbReference>
<feature type="domain" description="CusB-like beta-barrel" evidence="4">
    <location>
        <begin position="214"/>
        <end position="284"/>
    </location>
</feature>